<evidence type="ECO:0000256" key="3">
    <source>
        <dbReference type="SAM" id="MobiDB-lite"/>
    </source>
</evidence>
<dbReference type="InterPro" id="IPR017853">
    <property type="entry name" value="GH"/>
</dbReference>
<feature type="domain" description="GH18" evidence="4">
    <location>
        <begin position="1"/>
        <end position="210"/>
    </location>
</feature>
<evidence type="ECO:0000256" key="2">
    <source>
        <dbReference type="ARBA" id="ARBA00023295"/>
    </source>
</evidence>
<dbReference type="Pfam" id="PF00704">
    <property type="entry name" value="Glyco_hydro_18"/>
    <property type="match status" value="1"/>
</dbReference>
<organism evidence="5 6">
    <name type="scientific">Mya arenaria</name>
    <name type="common">Soft-shell clam</name>
    <dbReference type="NCBI Taxonomy" id="6604"/>
    <lineage>
        <taxon>Eukaryota</taxon>
        <taxon>Metazoa</taxon>
        <taxon>Spiralia</taxon>
        <taxon>Lophotrochozoa</taxon>
        <taxon>Mollusca</taxon>
        <taxon>Bivalvia</taxon>
        <taxon>Autobranchia</taxon>
        <taxon>Heteroconchia</taxon>
        <taxon>Euheterodonta</taxon>
        <taxon>Imparidentia</taxon>
        <taxon>Neoheterodontei</taxon>
        <taxon>Myida</taxon>
        <taxon>Myoidea</taxon>
        <taxon>Myidae</taxon>
        <taxon>Mya</taxon>
    </lineage>
</organism>
<dbReference type="InterPro" id="IPR051887">
    <property type="entry name" value="GH18_Domain-Containing"/>
</dbReference>
<evidence type="ECO:0000313" key="6">
    <source>
        <dbReference type="Proteomes" id="UP001164746"/>
    </source>
</evidence>
<proteinExistence type="predicted"/>
<dbReference type="PANTHER" id="PTHR46290:SF1">
    <property type="entry name" value="DI-N-ACETYLCHITOBIASE"/>
    <property type="match status" value="1"/>
</dbReference>
<reference evidence="5" key="1">
    <citation type="submission" date="2022-11" db="EMBL/GenBank/DDBJ databases">
        <title>Centuries of genome instability and evolution in soft-shell clam transmissible cancer (bioRxiv).</title>
        <authorList>
            <person name="Hart S.F.M."/>
            <person name="Yonemitsu M.A."/>
            <person name="Giersch R.M."/>
            <person name="Beal B.F."/>
            <person name="Arriagada G."/>
            <person name="Davis B.W."/>
            <person name="Ostrander E.A."/>
            <person name="Goff S.P."/>
            <person name="Metzger M.J."/>
        </authorList>
    </citation>
    <scope>NUCLEOTIDE SEQUENCE</scope>
    <source>
        <strain evidence="5">MELC-2E11</strain>
        <tissue evidence="5">Siphon/mantle</tissue>
    </source>
</reference>
<dbReference type="SUPFAM" id="SSF51445">
    <property type="entry name" value="(Trans)glycosidases"/>
    <property type="match status" value="1"/>
</dbReference>
<dbReference type="InterPro" id="IPR001223">
    <property type="entry name" value="Glyco_hydro18_cat"/>
</dbReference>
<evidence type="ECO:0000313" key="5">
    <source>
        <dbReference type="EMBL" id="WAQ94530.1"/>
    </source>
</evidence>
<dbReference type="PROSITE" id="PS51910">
    <property type="entry name" value="GH18_2"/>
    <property type="match status" value="1"/>
</dbReference>
<protein>
    <submittedName>
        <fullName evidence="5">DIAC-like protein</fullName>
    </submittedName>
</protein>
<sequence>VSVDVAWGAQGVDERSYDNQGLAAAADFLFIMAYDMQSQIRGPCVAGPNSPFPRVMEGVQSYLNASISPDRLVLGLPWYGYNYSCLALSKENECSIRAIPFRGVYCSDAAGNEINFNTISSLLESSTSGRLWDEESQTPYFNYRMNGRSLQVRYDDPKSLKVKYQYAIDAGLRGVGVWNTEALAYSSQQPRDIWDVHEMWTTLPDFRQNQRQLNNRKHLPRPDGSDTVQG</sequence>
<dbReference type="Proteomes" id="UP001164746">
    <property type="component" value="Chromosome 1"/>
</dbReference>
<name>A0ABY7DCU5_MYAAR</name>
<evidence type="ECO:0000256" key="1">
    <source>
        <dbReference type="ARBA" id="ARBA00022801"/>
    </source>
</evidence>
<dbReference type="EMBL" id="CP111012">
    <property type="protein sequence ID" value="WAQ94530.1"/>
    <property type="molecule type" value="Genomic_DNA"/>
</dbReference>
<keyword evidence="6" id="KW-1185">Reference proteome</keyword>
<evidence type="ECO:0000259" key="4">
    <source>
        <dbReference type="PROSITE" id="PS51910"/>
    </source>
</evidence>
<dbReference type="PANTHER" id="PTHR46290">
    <property type="entry name" value="DI-N-ACETYLCHITOBIASE"/>
    <property type="match status" value="1"/>
</dbReference>
<keyword evidence="1" id="KW-0378">Hydrolase</keyword>
<accession>A0ABY7DCU5</accession>
<feature type="non-terminal residue" evidence="5">
    <location>
        <position position="1"/>
    </location>
</feature>
<keyword evidence="2" id="KW-0326">Glycosidase</keyword>
<dbReference type="Gene3D" id="3.20.20.80">
    <property type="entry name" value="Glycosidases"/>
    <property type="match status" value="1"/>
</dbReference>
<feature type="region of interest" description="Disordered" evidence="3">
    <location>
        <begin position="211"/>
        <end position="230"/>
    </location>
</feature>
<gene>
    <name evidence="5" type="ORF">MAR_007001</name>
</gene>